<reference evidence="2 3" key="1">
    <citation type="journal article" date="2003" name="PLoS Biol.">
        <title>The genome sequence of Caenorhabditis briggsae: a platform for comparative genomics.</title>
        <authorList>
            <person name="Stein L.D."/>
            <person name="Bao Z."/>
            <person name="Blasiar D."/>
            <person name="Blumenthal T."/>
            <person name="Brent M.R."/>
            <person name="Chen N."/>
            <person name="Chinwalla A."/>
            <person name="Clarke L."/>
            <person name="Clee C."/>
            <person name="Coghlan A."/>
            <person name="Coulson A."/>
            <person name="D'Eustachio P."/>
            <person name="Fitch D.H."/>
            <person name="Fulton L.A."/>
            <person name="Fulton R.E."/>
            <person name="Griffiths-Jones S."/>
            <person name="Harris T.W."/>
            <person name="Hillier L.W."/>
            <person name="Kamath R."/>
            <person name="Kuwabara P.E."/>
            <person name="Mardis E.R."/>
            <person name="Marra M.A."/>
            <person name="Miner T.L."/>
            <person name="Minx P."/>
            <person name="Mullikin J.C."/>
            <person name="Plumb R.W."/>
            <person name="Rogers J."/>
            <person name="Schein J.E."/>
            <person name="Sohrmann M."/>
            <person name="Spieth J."/>
            <person name="Stajich J.E."/>
            <person name="Wei C."/>
            <person name="Willey D."/>
            <person name="Wilson R.K."/>
            <person name="Durbin R."/>
            <person name="Waterston R.H."/>
        </authorList>
    </citation>
    <scope>NUCLEOTIDE SEQUENCE [LARGE SCALE GENOMIC DNA]</scope>
    <source>
        <strain evidence="2 3">AF16</strain>
    </source>
</reference>
<dbReference type="InParanoid" id="A8Y4D4"/>
<dbReference type="Proteomes" id="UP000008549">
    <property type="component" value="Unassembled WGS sequence"/>
</dbReference>
<dbReference type="KEGG" id="cbr:CBG_23245"/>
<dbReference type="InterPro" id="IPR052823">
    <property type="entry name" value="SXP/RAL-2_related"/>
</dbReference>
<dbReference type="Pfam" id="PF02520">
    <property type="entry name" value="ANIS5_cation-bd"/>
    <property type="match status" value="1"/>
</dbReference>
<dbReference type="eggNOG" id="ENOG502QSI5">
    <property type="taxonomic scope" value="Eukaryota"/>
</dbReference>
<dbReference type="HOGENOM" id="CLU_1836896_0_0_1"/>
<sequence length="140" mass="14506">MVGRKNLQTTVVGGGNGGAIGGTVGSLLGGNQDVLQNLLGVLGENPVTQLVSKLLAAISSILSNLPSVFDQLSAIINNKDHTLPQQTQAIDALKQQFPVEIDTVFYIASQVAKTLRGGNGGVVPELLEVPSVPETPRNPV</sequence>
<dbReference type="RefSeq" id="XP_002636555.1">
    <property type="nucleotide sequence ID" value="XM_002636509.1"/>
</dbReference>
<proteinExistence type="predicted"/>
<dbReference type="PANTHER" id="PTHR21593">
    <property type="entry name" value="PRION-LIKE- Q/N-RICH -DOMAIN-BEARING PROTEIN PROTEIN"/>
    <property type="match status" value="1"/>
</dbReference>
<dbReference type="PANTHER" id="PTHR21593:SF36">
    <property type="entry name" value="DUF148 DOMAIN-CONTAINING PROTEIN-RELATED"/>
    <property type="match status" value="1"/>
</dbReference>
<name>A8Y4D4_CAEBR</name>
<dbReference type="CTD" id="8578550"/>
<organism evidence="2 3">
    <name type="scientific">Caenorhabditis briggsae</name>
    <dbReference type="NCBI Taxonomy" id="6238"/>
    <lineage>
        <taxon>Eukaryota</taxon>
        <taxon>Metazoa</taxon>
        <taxon>Ecdysozoa</taxon>
        <taxon>Nematoda</taxon>
        <taxon>Chromadorea</taxon>
        <taxon>Rhabditida</taxon>
        <taxon>Rhabditina</taxon>
        <taxon>Rhabditomorpha</taxon>
        <taxon>Rhabditoidea</taxon>
        <taxon>Rhabditidae</taxon>
        <taxon>Peloderinae</taxon>
        <taxon>Caenorhabditis</taxon>
    </lineage>
</organism>
<protein>
    <submittedName>
        <fullName evidence="2">Protein CBG23245</fullName>
    </submittedName>
</protein>
<evidence type="ECO:0000313" key="2">
    <source>
        <dbReference type="EMBL" id="CAP39754.1"/>
    </source>
</evidence>
<reference evidence="2 3" key="2">
    <citation type="journal article" date="2011" name="PLoS Genet.">
        <title>Caenorhabditis briggsae recombinant inbred line genotypes reveal inter-strain incompatibility and the evolution of recombination.</title>
        <authorList>
            <person name="Ross J.A."/>
            <person name="Koboldt D.C."/>
            <person name="Staisch J.E."/>
            <person name="Chamberlin H.M."/>
            <person name="Gupta B.P."/>
            <person name="Miller R.D."/>
            <person name="Baird S.E."/>
            <person name="Haag E.S."/>
        </authorList>
    </citation>
    <scope>NUCLEOTIDE SEQUENCE [LARGE SCALE GENOMIC DNA]</scope>
    <source>
        <strain evidence="2 3">AF16</strain>
    </source>
</reference>
<dbReference type="AlphaFoldDB" id="A8Y4D4"/>
<evidence type="ECO:0000259" key="1">
    <source>
        <dbReference type="Pfam" id="PF02520"/>
    </source>
</evidence>
<dbReference type="GeneID" id="8578550"/>
<keyword evidence="3" id="KW-1185">Reference proteome</keyword>
<dbReference type="InterPro" id="IPR003677">
    <property type="entry name" value="ANIS5_cation-bd"/>
</dbReference>
<feature type="domain" description="SXP/RAL-2 family protein Ani s 5-like cation-binding" evidence="1">
    <location>
        <begin position="47"/>
        <end position="111"/>
    </location>
</feature>
<dbReference type="EMBL" id="HE601533">
    <property type="protein sequence ID" value="CAP39754.1"/>
    <property type="molecule type" value="Genomic_DNA"/>
</dbReference>
<accession>A8Y4D4</accession>
<evidence type="ECO:0000313" key="3">
    <source>
        <dbReference type="Proteomes" id="UP000008549"/>
    </source>
</evidence>
<gene>
    <name evidence="2" type="ORF">CBG23245</name>
    <name evidence="2" type="ORF">CBG_23245</name>
</gene>